<evidence type="ECO:0000313" key="1">
    <source>
        <dbReference type="EMBL" id="GKX28173.1"/>
    </source>
</evidence>
<gene>
    <name evidence="1" type="ORF">SH1V18_06530</name>
</gene>
<evidence type="ECO:0000313" key="2">
    <source>
        <dbReference type="Proteomes" id="UP001144256"/>
    </source>
</evidence>
<dbReference type="Pfam" id="PF02288">
    <property type="entry name" value="Dehydratase_MU"/>
    <property type="match status" value="1"/>
</dbReference>
<dbReference type="AlphaFoldDB" id="A0A9W6DE93"/>
<dbReference type="SUPFAM" id="SSF52968">
    <property type="entry name" value="B12-dependent dehydatase associated subunit"/>
    <property type="match status" value="1"/>
</dbReference>
<reference evidence="1" key="1">
    <citation type="submission" date="2022-06" db="EMBL/GenBank/DDBJ databases">
        <title>Vallitalea longa sp. nov., an anaerobic bacterium isolated from marine sediment.</title>
        <authorList>
            <person name="Hirano S."/>
            <person name="Terahara T."/>
            <person name="Mori K."/>
            <person name="Hamada M."/>
            <person name="Matsumoto R."/>
            <person name="Kobayashi T."/>
        </authorList>
    </citation>
    <scope>NUCLEOTIDE SEQUENCE</scope>
    <source>
        <strain evidence="1">SH18-1</strain>
    </source>
</reference>
<dbReference type="EMBL" id="BRLB01000001">
    <property type="protein sequence ID" value="GKX28173.1"/>
    <property type="molecule type" value="Genomic_DNA"/>
</dbReference>
<dbReference type="RefSeq" id="WP_281812195.1">
    <property type="nucleotide sequence ID" value="NZ_BRLB01000001.1"/>
</dbReference>
<dbReference type="InterPro" id="IPR010254">
    <property type="entry name" value="B12-dep_deHydtase_bsu"/>
</dbReference>
<accession>A0A9W6DE93</accession>
<organism evidence="1 2">
    <name type="scientific">Vallitalea longa</name>
    <dbReference type="NCBI Taxonomy" id="2936439"/>
    <lineage>
        <taxon>Bacteria</taxon>
        <taxon>Bacillati</taxon>
        <taxon>Bacillota</taxon>
        <taxon>Clostridia</taxon>
        <taxon>Lachnospirales</taxon>
        <taxon>Vallitaleaceae</taxon>
        <taxon>Vallitalea</taxon>
    </lineage>
</organism>
<dbReference type="Proteomes" id="UP001144256">
    <property type="component" value="Unassembled WGS sequence"/>
</dbReference>
<dbReference type="InterPro" id="IPR003208">
    <property type="entry name" value="Dehydtase/Dehydtase_re"/>
</dbReference>
<dbReference type="Gene3D" id="3.40.50.10150">
    <property type="entry name" value="B12-dependent dehydatase associated subunit"/>
    <property type="match status" value="1"/>
</dbReference>
<comment type="caution">
    <text evidence="1">The sequence shown here is derived from an EMBL/GenBank/DDBJ whole genome shotgun (WGS) entry which is preliminary data.</text>
</comment>
<keyword evidence="2" id="KW-1185">Reference proteome</keyword>
<dbReference type="NCBIfam" id="NF011616">
    <property type="entry name" value="PRK15042.1"/>
    <property type="match status" value="1"/>
</dbReference>
<proteinExistence type="predicted"/>
<sequence length="216" mass="24112">MEVTNELIEQITKLVVKELSNKRIVDKEDSKDIHSSIFEHIQKSNRGMNRKEVVIGVGPAFGSVIKNTINNLEHEKVIKEIMAGVEEEGMVPRVIKVYKTSDVAFIGKEAANMSGSGVSVGIQSKGTALIHQKDLYPLTNLELFPQAPLLTLDIYRQIGKNAARYAKGVQVKPIESKNDFTVRAKYQVKAALMHTRETEYVDNMKKSIDIRLSGVC</sequence>
<protein>
    <submittedName>
        <fullName evidence="1">Propanediol dehydratase medium subunit</fullName>
    </submittedName>
</protein>
<name>A0A9W6DE93_9FIRM</name>